<dbReference type="InParanoid" id="G0NDF5"/>
<reference evidence="2" key="1">
    <citation type="submission" date="2011-07" db="EMBL/GenBank/DDBJ databases">
        <authorList>
            <consortium name="Caenorhabditis brenneri Sequencing and Analysis Consortium"/>
            <person name="Wilson R.K."/>
        </authorList>
    </citation>
    <scope>NUCLEOTIDE SEQUENCE [LARGE SCALE GENOMIC DNA]</scope>
    <source>
        <strain evidence="2">PB2801</strain>
    </source>
</reference>
<sequence length="67" mass="7817">MLHAESSDLIESKTAMLKCWRRHGSRRNVVMKGFFKTSFKTSKTRKKGLKSFKITCNPFCVRHGNRL</sequence>
<name>G0NDF5_CAEBE</name>
<accession>G0NDF5</accession>
<dbReference type="AlphaFoldDB" id="G0NDF5"/>
<evidence type="ECO:0000313" key="2">
    <source>
        <dbReference type="Proteomes" id="UP000008068"/>
    </source>
</evidence>
<protein>
    <submittedName>
        <fullName evidence="1">Uncharacterized protein</fullName>
    </submittedName>
</protein>
<evidence type="ECO:0000313" key="1">
    <source>
        <dbReference type="EMBL" id="EGT58269.1"/>
    </source>
</evidence>
<organism evidence="2">
    <name type="scientific">Caenorhabditis brenneri</name>
    <name type="common">Nematode worm</name>
    <dbReference type="NCBI Taxonomy" id="135651"/>
    <lineage>
        <taxon>Eukaryota</taxon>
        <taxon>Metazoa</taxon>
        <taxon>Ecdysozoa</taxon>
        <taxon>Nematoda</taxon>
        <taxon>Chromadorea</taxon>
        <taxon>Rhabditida</taxon>
        <taxon>Rhabditina</taxon>
        <taxon>Rhabditomorpha</taxon>
        <taxon>Rhabditoidea</taxon>
        <taxon>Rhabditidae</taxon>
        <taxon>Peloderinae</taxon>
        <taxon>Caenorhabditis</taxon>
    </lineage>
</organism>
<keyword evidence="2" id="KW-1185">Reference proteome</keyword>
<dbReference type="Proteomes" id="UP000008068">
    <property type="component" value="Unassembled WGS sequence"/>
</dbReference>
<dbReference type="EMBL" id="GL379867">
    <property type="protein sequence ID" value="EGT58269.1"/>
    <property type="molecule type" value="Genomic_DNA"/>
</dbReference>
<proteinExistence type="predicted"/>
<gene>
    <name evidence="1" type="ORF">CAEBREN_07939</name>
</gene>
<dbReference type="HOGENOM" id="CLU_2814704_0_0_1"/>